<dbReference type="Pfam" id="PF00005">
    <property type="entry name" value="ABC_tran"/>
    <property type="match status" value="1"/>
</dbReference>
<dbReference type="PANTHER" id="PTHR24223">
    <property type="entry name" value="ATP-BINDING CASSETTE SUB-FAMILY C"/>
    <property type="match status" value="1"/>
</dbReference>
<keyword evidence="4" id="KW-0067">ATP-binding</keyword>
<dbReference type="GO" id="GO:0016887">
    <property type="term" value="F:ATP hydrolysis activity"/>
    <property type="evidence" value="ECO:0007669"/>
    <property type="project" value="InterPro"/>
</dbReference>
<comment type="similarity">
    <text evidence="2">Belongs to the ABC transporter superfamily. ABCC family. Conjugate transporter (TC 3.A.1.208) subfamily.</text>
</comment>
<evidence type="ECO:0000256" key="2">
    <source>
        <dbReference type="ARBA" id="ARBA00009726"/>
    </source>
</evidence>
<dbReference type="EMBL" id="MG777501">
    <property type="protein sequence ID" value="AUW31249.1"/>
    <property type="molecule type" value="Genomic_DNA"/>
</dbReference>
<protein>
    <submittedName>
        <fullName evidence="6">Putative ABC transporter</fullName>
    </submittedName>
</protein>
<dbReference type="AlphaFoldDB" id="A0A2K9YEH5"/>
<feature type="domain" description="ABC transporter" evidence="5">
    <location>
        <begin position="56"/>
        <end position="96"/>
    </location>
</feature>
<dbReference type="PANTHER" id="PTHR24223:SF456">
    <property type="entry name" value="MULTIDRUG RESISTANCE-ASSOCIATED PROTEIN LETHAL(2)03659"/>
    <property type="match status" value="1"/>
</dbReference>
<evidence type="ECO:0000313" key="6">
    <source>
        <dbReference type="EMBL" id="AUW31249.1"/>
    </source>
</evidence>
<dbReference type="InterPro" id="IPR027417">
    <property type="entry name" value="P-loop_NTPase"/>
</dbReference>
<dbReference type="GO" id="GO:0042626">
    <property type="term" value="F:ATPase-coupled transmembrane transporter activity"/>
    <property type="evidence" value="ECO:0007669"/>
    <property type="project" value="TreeGrafter"/>
</dbReference>
<evidence type="ECO:0000259" key="5">
    <source>
        <dbReference type="Pfam" id="PF00005"/>
    </source>
</evidence>
<reference evidence="6" key="1">
    <citation type="submission" date="2017-12" db="EMBL/GenBank/DDBJ databases">
        <title>Genome Sequencing Reveals a Rich Biosynthetic Potential.</title>
        <authorList>
            <person name="Bertrand R.L."/>
            <person name="Abdel-Hameed M.E."/>
            <person name="Sorensen J.L."/>
        </authorList>
    </citation>
    <scope>NUCLEOTIDE SEQUENCE</scope>
</reference>
<keyword evidence="3" id="KW-0547">Nucleotide-binding</keyword>
<evidence type="ECO:0000256" key="1">
    <source>
        <dbReference type="ARBA" id="ARBA00004141"/>
    </source>
</evidence>
<evidence type="ECO:0000256" key="4">
    <source>
        <dbReference type="ARBA" id="ARBA00022840"/>
    </source>
</evidence>
<sequence length="187" mass="20467">MQYSSSALCWSNLDPFNKHSNSELCESICRVHLIESASTSDSPTAMKGSSSNIFTDLDAPIYEGGQNLSQGQRQLLCLARASLERSKILVLDEATSAVEKATDDLIQRTIRERFAESTLIVIAHRLRTVADYDRIVVMSEGTIEEGGSPKELWDRLQRAAPLHCPAGAQLGLAMAQARLRAAHPDSP</sequence>
<evidence type="ECO:0000256" key="3">
    <source>
        <dbReference type="ARBA" id="ARBA00022741"/>
    </source>
</evidence>
<dbReference type="GO" id="GO:0005524">
    <property type="term" value="F:ATP binding"/>
    <property type="evidence" value="ECO:0007669"/>
    <property type="project" value="UniProtKB-KW"/>
</dbReference>
<accession>A0A2K9YEH5</accession>
<name>A0A2K9YEH5_CLAUC</name>
<comment type="subcellular location">
    <subcellularLocation>
        <location evidence="1">Membrane</location>
        <topology evidence="1">Multi-pass membrane protein</topology>
    </subcellularLocation>
</comment>
<dbReference type="Gene3D" id="3.40.50.300">
    <property type="entry name" value="P-loop containing nucleotide triphosphate hydrolases"/>
    <property type="match status" value="1"/>
</dbReference>
<dbReference type="SUPFAM" id="SSF52540">
    <property type="entry name" value="P-loop containing nucleoside triphosphate hydrolases"/>
    <property type="match status" value="1"/>
</dbReference>
<organism evidence="6">
    <name type="scientific">Cladonia uncialis subsp. uncialis</name>
    <dbReference type="NCBI Taxonomy" id="180999"/>
    <lineage>
        <taxon>Eukaryota</taxon>
        <taxon>Fungi</taxon>
        <taxon>Dikarya</taxon>
        <taxon>Ascomycota</taxon>
        <taxon>Pezizomycotina</taxon>
        <taxon>Lecanoromycetes</taxon>
        <taxon>OSLEUM clade</taxon>
        <taxon>Lecanoromycetidae</taxon>
        <taxon>Lecanorales</taxon>
        <taxon>Lecanorineae</taxon>
        <taxon>Cladoniaceae</taxon>
        <taxon>Cladonia</taxon>
    </lineage>
</organism>
<dbReference type="InterPro" id="IPR003439">
    <property type="entry name" value="ABC_transporter-like_ATP-bd"/>
</dbReference>
<proteinExistence type="inferred from homology"/>
<dbReference type="GO" id="GO:0016020">
    <property type="term" value="C:membrane"/>
    <property type="evidence" value="ECO:0007669"/>
    <property type="project" value="UniProtKB-SubCell"/>
</dbReference>
<dbReference type="InterPro" id="IPR050173">
    <property type="entry name" value="ABC_transporter_C-like"/>
</dbReference>